<dbReference type="Gene3D" id="3.30.110.40">
    <property type="entry name" value="TusA-like domain"/>
    <property type="match status" value="1"/>
</dbReference>
<reference evidence="4 6" key="1">
    <citation type="submission" date="2017-09" db="EMBL/GenBank/DDBJ databases">
        <title>Biodiversity and function of Thalassospira species in the particle-attached aromatic-hydrocarbon-degrading consortia from the surface seawater of the South China Sea.</title>
        <authorList>
            <person name="Dong C."/>
            <person name="Liu R."/>
            <person name="Shao Z."/>
        </authorList>
    </citation>
    <scope>NUCLEOTIDE SEQUENCE [LARGE SCALE GENOMIC DNA]</scope>
    <source>
        <strain evidence="4 6">CSC1P2</strain>
    </source>
</reference>
<evidence type="ECO:0000313" key="6">
    <source>
        <dbReference type="Proteomes" id="UP000233597"/>
    </source>
</evidence>
<dbReference type="InterPro" id="IPR001455">
    <property type="entry name" value="TusA-like"/>
</dbReference>
<dbReference type="PANTHER" id="PTHR33279:SF19">
    <property type="entry name" value="SSL1707 PROTEIN"/>
    <property type="match status" value="1"/>
</dbReference>
<evidence type="ECO:0000313" key="5">
    <source>
        <dbReference type="Proteomes" id="UP000233458"/>
    </source>
</evidence>
<dbReference type="AlphaFoldDB" id="A0A2N3KW01"/>
<comment type="similarity">
    <text evidence="1">Belongs to the sulfur carrier protein TusA family.</text>
</comment>
<accession>A0A2N3KW01</accession>
<dbReference type="Proteomes" id="UP000233597">
    <property type="component" value="Unassembled WGS sequence"/>
</dbReference>
<name>A0A2N3KW01_9PROT</name>
<dbReference type="KEGG" id="thac:CSC3H3_19890"/>
<protein>
    <submittedName>
        <fullName evidence="4">Preprotein translocase subunit TatB</fullName>
    </submittedName>
</protein>
<evidence type="ECO:0000313" key="3">
    <source>
        <dbReference type="EMBL" id="AUG54730.1"/>
    </source>
</evidence>
<dbReference type="OrthoDB" id="9794210at2"/>
<gene>
    <name evidence="4" type="ORF">COO20_08300</name>
    <name evidence="3" type="ORF">CSC3H3_19890</name>
</gene>
<reference evidence="3 5" key="2">
    <citation type="submission" date="2017-10" db="EMBL/GenBank/DDBJ databases">
        <title>Biodiversity and function of Thalassospira species in the particle-attached aromatic-hydrocarbon-degrading consortia from the surface seawater of the China South Sea.</title>
        <authorList>
            <person name="Dong C."/>
            <person name="Liu R."/>
            <person name="Shao Z."/>
        </authorList>
    </citation>
    <scope>NUCLEOTIDE SEQUENCE [LARGE SCALE GENOMIC DNA]</scope>
    <source>
        <strain evidence="3 5">CSC3H3</strain>
    </source>
</reference>
<dbReference type="EMBL" id="CP024199">
    <property type="protein sequence ID" value="AUG54730.1"/>
    <property type="molecule type" value="Genomic_DNA"/>
</dbReference>
<keyword evidence="5" id="KW-1185">Reference proteome</keyword>
<dbReference type="Pfam" id="PF01206">
    <property type="entry name" value="TusA"/>
    <property type="match status" value="1"/>
</dbReference>
<dbReference type="Proteomes" id="UP000233458">
    <property type="component" value="Chromosome"/>
</dbReference>
<evidence type="ECO:0000313" key="4">
    <source>
        <dbReference type="EMBL" id="PKR54734.1"/>
    </source>
</evidence>
<organism evidence="4 6">
    <name type="scientific">Thalassospira marina</name>
    <dbReference type="NCBI Taxonomy" id="2048283"/>
    <lineage>
        <taxon>Bacteria</taxon>
        <taxon>Pseudomonadati</taxon>
        <taxon>Pseudomonadota</taxon>
        <taxon>Alphaproteobacteria</taxon>
        <taxon>Rhodospirillales</taxon>
        <taxon>Thalassospiraceae</taxon>
        <taxon>Thalassospira</taxon>
    </lineage>
</organism>
<sequence>MSSSSQILTPDITIDITNDVCPMTFVKTRLKLEKMTPGQILEVILKDGEPLKNVPRSVTEMGDDVLDLTKSADATGTYRLTIRKK</sequence>
<dbReference type="EMBL" id="NWTK01000004">
    <property type="protein sequence ID" value="PKR54734.1"/>
    <property type="molecule type" value="Genomic_DNA"/>
</dbReference>
<dbReference type="RefSeq" id="WP_101265435.1">
    <property type="nucleotide sequence ID" value="NZ_CP024199.1"/>
</dbReference>
<proteinExistence type="inferred from homology"/>
<dbReference type="InterPro" id="IPR036868">
    <property type="entry name" value="TusA-like_sf"/>
</dbReference>
<dbReference type="PANTHER" id="PTHR33279">
    <property type="entry name" value="SULFUR CARRIER PROTEIN YEDF-RELATED"/>
    <property type="match status" value="1"/>
</dbReference>
<dbReference type="CDD" id="cd00291">
    <property type="entry name" value="SirA_YedF_YeeD"/>
    <property type="match status" value="1"/>
</dbReference>
<dbReference type="SUPFAM" id="SSF64307">
    <property type="entry name" value="SirA-like"/>
    <property type="match status" value="1"/>
</dbReference>
<evidence type="ECO:0000256" key="1">
    <source>
        <dbReference type="ARBA" id="ARBA00008984"/>
    </source>
</evidence>
<evidence type="ECO:0000259" key="2">
    <source>
        <dbReference type="Pfam" id="PF01206"/>
    </source>
</evidence>
<feature type="domain" description="UPF0033" evidence="2">
    <location>
        <begin position="12"/>
        <end position="84"/>
    </location>
</feature>